<keyword evidence="9" id="KW-0317">Glutathione biosynthesis</keyword>
<gene>
    <name evidence="10" type="primary">ggt</name>
    <name evidence="10" type="ORF">GCM10023188_40800</name>
</gene>
<dbReference type="PANTHER" id="PTHR43199:SF1">
    <property type="entry name" value="GLUTATHIONE HYDROLASE PROENZYME"/>
    <property type="match status" value="1"/>
</dbReference>
<proteinExistence type="inferred from homology"/>
<evidence type="ECO:0000256" key="3">
    <source>
        <dbReference type="ARBA" id="ARBA00009381"/>
    </source>
</evidence>
<comment type="PTM">
    <text evidence="9">Cleaved by autocatalysis into a large and a small subunit.</text>
</comment>
<keyword evidence="5 9" id="KW-0378">Hydrolase</keyword>
<dbReference type="PRINTS" id="PR01210">
    <property type="entry name" value="GGTRANSPTASE"/>
</dbReference>
<dbReference type="Gene3D" id="3.60.20.40">
    <property type="match status" value="1"/>
</dbReference>
<dbReference type="Proteomes" id="UP001500552">
    <property type="component" value="Unassembled WGS sequence"/>
</dbReference>
<dbReference type="InterPro" id="IPR043137">
    <property type="entry name" value="GGT_ssub_C"/>
</dbReference>
<dbReference type="InterPro" id="IPR055262">
    <property type="entry name" value="GGT_CS"/>
</dbReference>
<dbReference type="InterPro" id="IPR029055">
    <property type="entry name" value="Ntn_hydrolases_N"/>
</dbReference>
<evidence type="ECO:0000313" key="10">
    <source>
        <dbReference type="EMBL" id="GAA4441826.1"/>
    </source>
</evidence>
<organism evidence="10 11">
    <name type="scientific">Pontibacter saemangeumensis</name>
    <dbReference type="NCBI Taxonomy" id="1084525"/>
    <lineage>
        <taxon>Bacteria</taxon>
        <taxon>Pseudomonadati</taxon>
        <taxon>Bacteroidota</taxon>
        <taxon>Cytophagia</taxon>
        <taxon>Cytophagales</taxon>
        <taxon>Hymenobacteraceae</taxon>
        <taxon>Pontibacter</taxon>
    </lineage>
</organism>
<evidence type="ECO:0000256" key="8">
    <source>
        <dbReference type="ARBA" id="ARBA00047417"/>
    </source>
</evidence>
<dbReference type="SUPFAM" id="SSF56235">
    <property type="entry name" value="N-terminal nucleophile aminohydrolases (Ntn hydrolases)"/>
    <property type="match status" value="1"/>
</dbReference>
<name>A0ABP8M0G2_9BACT</name>
<keyword evidence="7 9" id="KW-0012">Acyltransferase</keyword>
<evidence type="ECO:0000256" key="2">
    <source>
        <dbReference type="ARBA" id="ARBA00001089"/>
    </source>
</evidence>
<comment type="catalytic activity">
    <reaction evidence="8 9">
        <text>an N-terminal (5-L-glutamyl)-[peptide] + an alpha-amino acid = 5-L-glutamyl amino acid + an N-terminal L-alpha-aminoacyl-[peptide]</text>
        <dbReference type="Rhea" id="RHEA:23904"/>
        <dbReference type="Rhea" id="RHEA-COMP:9780"/>
        <dbReference type="Rhea" id="RHEA-COMP:9795"/>
        <dbReference type="ChEBI" id="CHEBI:77644"/>
        <dbReference type="ChEBI" id="CHEBI:78597"/>
        <dbReference type="ChEBI" id="CHEBI:78599"/>
        <dbReference type="ChEBI" id="CHEBI:78608"/>
        <dbReference type="EC" id="2.3.2.2"/>
    </reaction>
</comment>
<dbReference type="EC" id="3.4.19.13" evidence="9"/>
<evidence type="ECO:0000256" key="7">
    <source>
        <dbReference type="ARBA" id="ARBA00023315"/>
    </source>
</evidence>
<dbReference type="InterPro" id="IPR051792">
    <property type="entry name" value="GGT_bact"/>
</dbReference>
<keyword evidence="4 9" id="KW-0808">Transferase</keyword>
<comment type="pathway">
    <text evidence="9">Sulfur metabolism; glutathione metabolism.</text>
</comment>
<comment type="subunit">
    <text evidence="9">This enzyme consists of two polypeptide chains, which are synthesized in precursor form from a single polypeptide.</text>
</comment>
<dbReference type="NCBIfam" id="TIGR00066">
    <property type="entry name" value="g_glut_trans"/>
    <property type="match status" value="1"/>
</dbReference>
<evidence type="ECO:0000256" key="1">
    <source>
        <dbReference type="ARBA" id="ARBA00001049"/>
    </source>
</evidence>
<dbReference type="InterPro" id="IPR000101">
    <property type="entry name" value="GGT_peptidase"/>
</dbReference>
<dbReference type="EMBL" id="BAABHC010000029">
    <property type="protein sequence ID" value="GAA4441826.1"/>
    <property type="molecule type" value="Genomic_DNA"/>
</dbReference>
<evidence type="ECO:0000256" key="4">
    <source>
        <dbReference type="ARBA" id="ARBA00022679"/>
    </source>
</evidence>
<reference evidence="11" key="1">
    <citation type="journal article" date="2019" name="Int. J. Syst. Evol. Microbiol.">
        <title>The Global Catalogue of Microorganisms (GCM) 10K type strain sequencing project: providing services to taxonomists for standard genome sequencing and annotation.</title>
        <authorList>
            <consortium name="The Broad Institute Genomics Platform"/>
            <consortium name="The Broad Institute Genome Sequencing Center for Infectious Disease"/>
            <person name="Wu L."/>
            <person name="Ma J."/>
        </authorList>
    </citation>
    <scope>NUCLEOTIDE SEQUENCE [LARGE SCALE GENOMIC DNA]</scope>
    <source>
        <strain evidence="11">JCM 17926</strain>
    </source>
</reference>
<evidence type="ECO:0000256" key="9">
    <source>
        <dbReference type="RuleBase" id="RU368036"/>
    </source>
</evidence>
<comment type="catalytic activity">
    <reaction evidence="1 9">
        <text>an S-substituted glutathione + H2O = an S-substituted L-cysteinylglycine + L-glutamate</text>
        <dbReference type="Rhea" id="RHEA:59468"/>
        <dbReference type="ChEBI" id="CHEBI:15377"/>
        <dbReference type="ChEBI" id="CHEBI:29985"/>
        <dbReference type="ChEBI" id="CHEBI:90779"/>
        <dbReference type="ChEBI" id="CHEBI:143103"/>
        <dbReference type="EC" id="3.4.19.13"/>
    </reaction>
</comment>
<comment type="catalytic activity">
    <reaction evidence="2 9">
        <text>glutathione + H2O = L-cysteinylglycine + L-glutamate</text>
        <dbReference type="Rhea" id="RHEA:28807"/>
        <dbReference type="ChEBI" id="CHEBI:15377"/>
        <dbReference type="ChEBI" id="CHEBI:29985"/>
        <dbReference type="ChEBI" id="CHEBI:57925"/>
        <dbReference type="ChEBI" id="CHEBI:61694"/>
        <dbReference type="EC" id="3.4.19.13"/>
    </reaction>
</comment>
<evidence type="ECO:0000256" key="6">
    <source>
        <dbReference type="ARBA" id="ARBA00023145"/>
    </source>
</evidence>
<comment type="caution">
    <text evidence="10">The sequence shown here is derived from an EMBL/GenBank/DDBJ whole genome shotgun (WGS) entry which is preliminary data.</text>
</comment>
<dbReference type="PROSITE" id="PS00462">
    <property type="entry name" value="G_GLU_TRANSPEPTIDASE"/>
    <property type="match status" value="1"/>
</dbReference>
<dbReference type="PANTHER" id="PTHR43199">
    <property type="entry name" value="GLUTATHIONE HYDROLASE"/>
    <property type="match status" value="1"/>
</dbReference>
<accession>A0ABP8M0G2</accession>
<dbReference type="Pfam" id="PF01019">
    <property type="entry name" value="G_glu_transpept"/>
    <property type="match status" value="1"/>
</dbReference>
<dbReference type="Gene3D" id="1.10.246.130">
    <property type="match status" value="1"/>
</dbReference>
<evidence type="ECO:0000256" key="5">
    <source>
        <dbReference type="ARBA" id="ARBA00022801"/>
    </source>
</evidence>
<protein>
    <recommendedName>
        <fullName evidence="9">Glutathione hydrolase proenzyme</fullName>
        <ecNumber evidence="9">2.3.2.2</ecNumber>
        <ecNumber evidence="9">3.4.19.13</ecNumber>
    </recommendedName>
    <component>
        <recommendedName>
            <fullName evidence="9">Glutathione hydrolase large chain</fullName>
        </recommendedName>
    </component>
    <component>
        <recommendedName>
            <fullName evidence="9">Glutathione hydrolase small chain</fullName>
        </recommendedName>
    </component>
</protein>
<keyword evidence="6 9" id="KW-0865">Zymogen</keyword>
<comment type="similarity">
    <text evidence="3 9">Belongs to the gamma-glutamyltransferase family.</text>
</comment>
<evidence type="ECO:0000313" key="11">
    <source>
        <dbReference type="Proteomes" id="UP001500552"/>
    </source>
</evidence>
<sequence>MVTEKAMVVSAHPEASRVGMEVLKKGGNAYDAAIATQFALAVVLPAAGNIGGGGFLVYRQHNGEAGSLDYRETAPAAATASMYLDSAGNVVESLSTAGHLAAGVPGTVDGMVKVHEKFGSQPWAELVQPAIDLAANGVVLTEKEANGLNSGKASFLENNRHIPYLVREAIWQTGDTLRHPDLARTLVRIRDEGRAGFYAGETADLLVQEMQRGKGIISHQDLQNYAAVWRAPVTGRYKDYRVISMAPPSSGGVALLQLLQMIEPYDLNKYGWQSVPTVQLMTEAERRVYADRATYLGDPDFVQVPVQELLDADYLKQRMASVDLARATPSAAVKAGEVPVYESEQTTHFSIVDAQGNAVSATTTLNGGYGSKVVVEGAGFLLNNEMDDFSVKPGVPNMFGLVGGKANAIAPGKRMLSSMTPTILEKDGKLYMVVGTPGGSTIITSVYQAILNVVEYNMTMQEAVAAPRFHHQWLPDAIMHEPGAIPQKVREILRSKGYELEERGPYGRVDAILVLPDGRLEAGADPRGDDTAAGF</sequence>
<keyword evidence="11" id="KW-1185">Reference proteome</keyword>
<dbReference type="InterPro" id="IPR043138">
    <property type="entry name" value="GGT_lsub"/>
</dbReference>
<dbReference type="EC" id="2.3.2.2" evidence="9"/>